<evidence type="ECO:0000313" key="1">
    <source>
        <dbReference type="EMBL" id="GES35660.1"/>
    </source>
</evidence>
<reference evidence="1 2" key="1">
    <citation type="journal article" date="2018" name="Biodegradation">
        <title>1,4-Dioxane degradation characteristics of Rhodococcus aetherivorans JCM 14343.</title>
        <authorList>
            <person name="Inoue D."/>
            <person name="Tsunoda T."/>
            <person name="Yamamoto N."/>
            <person name="Ike M."/>
            <person name="Sei K."/>
        </authorList>
    </citation>
    <scope>NUCLEOTIDE SEQUENCE [LARGE SCALE GENOMIC DNA]</scope>
    <source>
        <strain evidence="1 2">JCM 14343</strain>
    </source>
</reference>
<protein>
    <submittedName>
        <fullName evidence="1">Uncharacterized protein</fullName>
    </submittedName>
</protein>
<gene>
    <name evidence="1" type="ORF">RAJCM14343_0909</name>
</gene>
<dbReference type="EMBL" id="BLAH01000026">
    <property type="protein sequence ID" value="GES35660.1"/>
    <property type="molecule type" value="Genomic_DNA"/>
</dbReference>
<sequence>MTPARSVHRHRVLRGAWRRLGPAQLSAATAAAGPGVPLVADGGT</sequence>
<name>A0ABQ0YGN4_9NOCA</name>
<comment type="caution">
    <text evidence="1">The sequence shown here is derived from an EMBL/GenBank/DDBJ whole genome shotgun (WGS) entry which is preliminary data.</text>
</comment>
<accession>A0ABQ0YGN4</accession>
<proteinExistence type="predicted"/>
<dbReference type="RefSeq" id="WP_006943307.1">
    <property type="nucleotide sequence ID" value="NZ_BAAAYP010000041.1"/>
</dbReference>
<keyword evidence="2" id="KW-1185">Reference proteome</keyword>
<evidence type="ECO:0000313" key="2">
    <source>
        <dbReference type="Proteomes" id="UP000325466"/>
    </source>
</evidence>
<organism evidence="1 2">
    <name type="scientific">Rhodococcus aetherivorans</name>
    <dbReference type="NCBI Taxonomy" id="191292"/>
    <lineage>
        <taxon>Bacteria</taxon>
        <taxon>Bacillati</taxon>
        <taxon>Actinomycetota</taxon>
        <taxon>Actinomycetes</taxon>
        <taxon>Mycobacteriales</taxon>
        <taxon>Nocardiaceae</taxon>
        <taxon>Rhodococcus</taxon>
    </lineage>
</organism>
<dbReference type="Proteomes" id="UP000325466">
    <property type="component" value="Unassembled WGS sequence"/>
</dbReference>